<dbReference type="Proteomes" id="UP000676194">
    <property type="component" value="Chromosome"/>
</dbReference>
<evidence type="ECO:0000259" key="5">
    <source>
        <dbReference type="PROSITE" id="PS50011"/>
    </source>
</evidence>
<dbReference type="GO" id="GO:0005524">
    <property type="term" value="F:ATP binding"/>
    <property type="evidence" value="ECO:0007669"/>
    <property type="project" value="UniProtKB-KW"/>
</dbReference>
<dbReference type="PANTHER" id="PTHR43289">
    <property type="entry name" value="MITOGEN-ACTIVATED PROTEIN KINASE KINASE KINASE 20-RELATED"/>
    <property type="match status" value="1"/>
</dbReference>
<dbReference type="PROSITE" id="PS50011">
    <property type="entry name" value="PROTEIN_KINASE_DOM"/>
    <property type="match status" value="1"/>
</dbReference>
<reference evidence="6" key="1">
    <citation type="submission" date="2021-05" db="EMBL/GenBank/DDBJ databases">
        <title>Complete genome sequence of the cellulolytic planctomycete Telmatocola sphagniphila SP2T and characterization of the first cellulase from planctomycetes.</title>
        <authorList>
            <person name="Rakitin A.L."/>
            <person name="Beletsky A.V."/>
            <person name="Naumoff D.G."/>
            <person name="Kulichevskaya I.S."/>
            <person name="Mardanov A.V."/>
            <person name="Ravin N.V."/>
            <person name="Dedysh S.N."/>
        </authorList>
    </citation>
    <scope>NUCLEOTIDE SEQUENCE</scope>
    <source>
        <strain evidence="6">SP2T</strain>
    </source>
</reference>
<name>A0A8E6BAI8_9BACT</name>
<dbReference type="InterPro" id="IPR000719">
    <property type="entry name" value="Prot_kinase_dom"/>
</dbReference>
<feature type="domain" description="Protein kinase" evidence="5">
    <location>
        <begin position="1"/>
        <end position="276"/>
    </location>
</feature>
<keyword evidence="2" id="KW-0547">Nucleotide-binding</keyword>
<keyword evidence="3 6" id="KW-0418">Kinase</keyword>
<dbReference type="SMART" id="SM00220">
    <property type="entry name" value="S_TKc"/>
    <property type="match status" value="1"/>
</dbReference>
<dbReference type="PANTHER" id="PTHR43289:SF6">
    <property type="entry name" value="SERINE_THREONINE-PROTEIN KINASE NEKL-3"/>
    <property type="match status" value="1"/>
</dbReference>
<evidence type="ECO:0000256" key="1">
    <source>
        <dbReference type="ARBA" id="ARBA00022679"/>
    </source>
</evidence>
<dbReference type="Gene3D" id="1.10.510.10">
    <property type="entry name" value="Transferase(Phosphotransferase) domain 1"/>
    <property type="match status" value="1"/>
</dbReference>
<dbReference type="Gene3D" id="3.30.200.20">
    <property type="entry name" value="Phosphorylase Kinase, domain 1"/>
    <property type="match status" value="1"/>
</dbReference>
<dbReference type="GO" id="GO:0004674">
    <property type="term" value="F:protein serine/threonine kinase activity"/>
    <property type="evidence" value="ECO:0007669"/>
    <property type="project" value="UniProtKB-KW"/>
</dbReference>
<dbReference type="AlphaFoldDB" id="A0A8E6BAI8"/>
<keyword evidence="6" id="KW-0723">Serine/threonine-protein kinase</keyword>
<keyword evidence="1" id="KW-0808">Transferase</keyword>
<dbReference type="SUPFAM" id="SSF56112">
    <property type="entry name" value="Protein kinase-like (PK-like)"/>
    <property type="match status" value="1"/>
</dbReference>
<organism evidence="6 7">
    <name type="scientific">Telmatocola sphagniphila</name>
    <dbReference type="NCBI Taxonomy" id="1123043"/>
    <lineage>
        <taxon>Bacteria</taxon>
        <taxon>Pseudomonadati</taxon>
        <taxon>Planctomycetota</taxon>
        <taxon>Planctomycetia</taxon>
        <taxon>Gemmatales</taxon>
        <taxon>Gemmataceae</taxon>
    </lineage>
</organism>
<gene>
    <name evidence="6" type="ORF">KIH39_10360</name>
</gene>
<keyword evidence="7" id="KW-1185">Reference proteome</keyword>
<accession>A0A8E6BAI8</accession>
<dbReference type="EMBL" id="CP074694">
    <property type="protein sequence ID" value="QVL34284.1"/>
    <property type="molecule type" value="Genomic_DNA"/>
</dbReference>
<dbReference type="InterPro" id="IPR011009">
    <property type="entry name" value="Kinase-like_dom_sf"/>
</dbReference>
<keyword evidence="4" id="KW-0067">ATP-binding</keyword>
<sequence length="556" mass="62808">MGLVYEGYDVLGRHLAIKMIRASRMSATSLARFQEEAEAMAHLEHDNIAQVLSFGTVNGDPYYVMKYFKGGSLAKRMAEFQKDPKKSLLLIAKISNAVEFLHSKGHLHRDIKPQNILLDENDEPHLSDFGLVKRVTEDPALQDESSKDDFLNLTEQSSVETTSKIHKTAAGFFLGTPGYSSPEQAKGLLNAAGPHWDTWSLGVILYELMTGRKPFPFKSLEQYSAAINEKDAQTPIEINPKMDKRINQLIMSCLARDPNKRLRSAQQIEEQIRKVVAPPKRNILIYVLPLLAITIALYFAIRNPNPQEVEARKQAAASKKLASGEAVEIVRPDGEEVVPILFGSPSEYSRKYMHYGLIHLESDVSCLADCLKSVPVSNFTFQFDFRYNSKPEDGAAIGIYCDRQEARKADVVYQQVLMCKVMAADFLRAKKDDPMPFAVHIGHTIFPYDKNSIMTYMENFAPERLKGVQKIAEIKEKEWHTFRLEAQEKSFIFSLDSQVLYTLRRPYSGARNSSLDNFARTIHGNSYKPDQVGNACGIHIMQGGIQIRNVRVEPLR</sequence>
<evidence type="ECO:0000256" key="2">
    <source>
        <dbReference type="ARBA" id="ARBA00022741"/>
    </source>
</evidence>
<dbReference type="CDD" id="cd14014">
    <property type="entry name" value="STKc_PknB_like"/>
    <property type="match status" value="1"/>
</dbReference>
<protein>
    <submittedName>
        <fullName evidence="6">Serine/threonine protein kinase</fullName>
    </submittedName>
</protein>
<evidence type="ECO:0000313" key="6">
    <source>
        <dbReference type="EMBL" id="QVL34284.1"/>
    </source>
</evidence>
<proteinExistence type="predicted"/>
<evidence type="ECO:0000256" key="3">
    <source>
        <dbReference type="ARBA" id="ARBA00022777"/>
    </source>
</evidence>
<evidence type="ECO:0000256" key="4">
    <source>
        <dbReference type="ARBA" id="ARBA00022840"/>
    </source>
</evidence>
<dbReference type="Pfam" id="PF00069">
    <property type="entry name" value="Pkinase"/>
    <property type="match status" value="1"/>
</dbReference>
<evidence type="ECO:0000313" key="7">
    <source>
        <dbReference type="Proteomes" id="UP000676194"/>
    </source>
</evidence>
<dbReference type="KEGG" id="tsph:KIH39_10360"/>